<dbReference type="SUPFAM" id="SSF52540">
    <property type="entry name" value="P-loop containing nucleoside triphosphate hydrolases"/>
    <property type="match status" value="1"/>
</dbReference>
<evidence type="ECO:0000256" key="1">
    <source>
        <dbReference type="ARBA" id="ARBA00022448"/>
    </source>
</evidence>
<keyword evidence="1" id="KW-0813">Transport</keyword>
<dbReference type="InterPro" id="IPR013611">
    <property type="entry name" value="Transp-assoc_OB_typ2"/>
</dbReference>
<evidence type="ECO:0000256" key="7">
    <source>
        <dbReference type="ARBA" id="ARBA00023136"/>
    </source>
</evidence>
<sequence>MSVSLKISNVSKVFDKNVALNNVNLDIQAGEFICLLGPSGCGKSTLLRIIAGLEQPSEGKVYIGDRDVTNLPPSRRNFGIMFQSYALFPNLSAFENVAYGLRNKKMKTRDIEERVNRLFDMIKLSNAKNRLPSEMSGGEQQRVALARALATEPDFLLLDEPLSALDAKVRISLRKEICNIQKELKLTTIMVTHDQDEALTMADRIIVMNKAVVMQSGTPEEIYEKPENQFVADFIGSINFIDDRKSKAYGFSQKGETAIRPEKIAISREKQESDMRGKITDIEFRGFYDRVSVNVNHIIYGDLNLAVDVPFQTAKAMEFHVNDNVFIKLPREEMLTFETRV</sequence>
<dbReference type="InterPro" id="IPR027417">
    <property type="entry name" value="P-loop_NTPase"/>
</dbReference>
<evidence type="ECO:0000256" key="2">
    <source>
        <dbReference type="ARBA" id="ARBA00022475"/>
    </source>
</evidence>
<keyword evidence="7" id="KW-0472">Membrane</keyword>
<dbReference type="PANTHER" id="PTHR42781">
    <property type="entry name" value="SPERMIDINE/PUTRESCINE IMPORT ATP-BINDING PROTEIN POTA"/>
    <property type="match status" value="1"/>
</dbReference>
<dbReference type="RefSeq" id="WP_066734216.1">
    <property type="nucleotide sequence ID" value="NZ_JAJCIQ010000003.1"/>
</dbReference>
<reference evidence="9 10" key="1">
    <citation type="submission" date="2021-10" db="EMBL/GenBank/DDBJ databases">
        <title>Collection of gut derived symbiotic bacterial strains cultured from healthy donors.</title>
        <authorList>
            <person name="Lin H."/>
            <person name="Littmann E."/>
            <person name="Kohout C."/>
            <person name="Pamer E.G."/>
        </authorList>
    </citation>
    <scope>NUCLEOTIDE SEQUENCE [LARGE SCALE GENOMIC DNA]</scope>
    <source>
        <strain evidence="9 10">DFI.1.165</strain>
    </source>
</reference>
<keyword evidence="4" id="KW-0547">Nucleotide-binding</keyword>
<dbReference type="InterPro" id="IPR017871">
    <property type="entry name" value="ABC_transporter-like_CS"/>
</dbReference>
<keyword evidence="10" id="KW-1185">Reference proteome</keyword>
<dbReference type="Proteomes" id="UP001299546">
    <property type="component" value="Unassembled WGS sequence"/>
</dbReference>
<dbReference type="Gene3D" id="3.40.50.300">
    <property type="entry name" value="P-loop containing nucleotide triphosphate hydrolases"/>
    <property type="match status" value="1"/>
</dbReference>
<evidence type="ECO:0000259" key="8">
    <source>
        <dbReference type="PROSITE" id="PS50893"/>
    </source>
</evidence>
<evidence type="ECO:0000256" key="6">
    <source>
        <dbReference type="ARBA" id="ARBA00022967"/>
    </source>
</evidence>
<dbReference type="Pfam" id="PF00005">
    <property type="entry name" value="ABC_tran"/>
    <property type="match status" value="1"/>
</dbReference>
<keyword evidence="2" id="KW-1003">Cell membrane</keyword>
<dbReference type="InterPro" id="IPR050093">
    <property type="entry name" value="ABC_SmlMolc_Importer"/>
</dbReference>
<protein>
    <submittedName>
        <fullName evidence="9">ATP-binding cassette domain-containing protein</fullName>
    </submittedName>
</protein>
<comment type="caution">
    <text evidence="9">The sequence shown here is derived from an EMBL/GenBank/DDBJ whole genome shotgun (WGS) entry which is preliminary data.</text>
</comment>
<accession>A0ABS8DFV4</accession>
<dbReference type="SUPFAM" id="SSF50331">
    <property type="entry name" value="MOP-like"/>
    <property type="match status" value="1"/>
</dbReference>
<evidence type="ECO:0000313" key="10">
    <source>
        <dbReference type="Proteomes" id="UP001299546"/>
    </source>
</evidence>
<evidence type="ECO:0000256" key="5">
    <source>
        <dbReference type="ARBA" id="ARBA00022840"/>
    </source>
</evidence>
<proteinExistence type="predicted"/>
<dbReference type="SMART" id="SM00382">
    <property type="entry name" value="AAA"/>
    <property type="match status" value="1"/>
</dbReference>
<evidence type="ECO:0000256" key="3">
    <source>
        <dbReference type="ARBA" id="ARBA00022519"/>
    </source>
</evidence>
<dbReference type="GO" id="GO:0005524">
    <property type="term" value="F:ATP binding"/>
    <property type="evidence" value="ECO:0007669"/>
    <property type="project" value="UniProtKB-KW"/>
</dbReference>
<evidence type="ECO:0000256" key="4">
    <source>
        <dbReference type="ARBA" id="ARBA00022741"/>
    </source>
</evidence>
<dbReference type="EMBL" id="JAJCIS010000003">
    <property type="protein sequence ID" value="MCB7387298.1"/>
    <property type="molecule type" value="Genomic_DNA"/>
</dbReference>
<gene>
    <name evidence="9" type="ORF">LIZ65_08350</name>
</gene>
<dbReference type="Gene3D" id="2.40.50.100">
    <property type="match status" value="1"/>
</dbReference>
<dbReference type="InterPro" id="IPR003439">
    <property type="entry name" value="ABC_transporter-like_ATP-bd"/>
</dbReference>
<dbReference type="PROSITE" id="PS00211">
    <property type="entry name" value="ABC_TRANSPORTER_1"/>
    <property type="match status" value="1"/>
</dbReference>
<keyword evidence="3" id="KW-0997">Cell inner membrane</keyword>
<dbReference type="InterPro" id="IPR008995">
    <property type="entry name" value="Mo/tungstate-bd_C_term_dom"/>
</dbReference>
<organism evidence="9 10">
    <name type="scientific">Bariatricus massiliensis</name>
    <dbReference type="NCBI Taxonomy" id="1745713"/>
    <lineage>
        <taxon>Bacteria</taxon>
        <taxon>Bacillati</taxon>
        <taxon>Bacillota</taxon>
        <taxon>Clostridia</taxon>
        <taxon>Lachnospirales</taxon>
        <taxon>Lachnospiraceae</taxon>
        <taxon>Bariatricus</taxon>
    </lineage>
</organism>
<evidence type="ECO:0000313" key="9">
    <source>
        <dbReference type="EMBL" id="MCB7387298.1"/>
    </source>
</evidence>
<keyword evidence="6" id="KW-1278">Translocase</keyword>
<name>A0ABS8DFV4_9FIRM</name>
<dbReference type="Pfam" id="PF08402">
    <property type="entry name" value="TOBE_2"/>
    <property type="match status" value="1"/>
</dbReference>
<keyword evidence="5 9" id="KW-0067">ATP-binding</keyword>
<dbReference type="PANTHER" id="PTHR42781:SF5">
    <property type="entry name" value="PUTRESCINE TRANSPORT ATP-BINDING PROTEIN POTG"/>
    <property type="match status" value="1"/>
</dbReference>
<dbReference type="InterPro" id="IPR003593">
    <property type="entry name" value="AAA+_ATPase"/>
</dbReference>
<dbReference type="PROSITE" id="PS50893">
    <property type="entry name" value="ABC_TRANSPORTER_2"/>
    <property type="match status" value="1"/>
</dbReference>
<feature type="domain" description="ABC transporter" evidence="8">
    <location>
        <begin position="5"/>
        <end position="235"/>
    </location>
</feature>